<evidence type="ECO:0000313" key="2">
    <source>
        <dbReference type="EMBL" id="GGC30964.1"/>
    </source>
</evidence>
<proteinExistence type="predicted"/>
<feature type="compositionally biased region" description="Polar residues" evidence="1">
    <location>
        <begin position="54"/>
        <end position="68"/>
    </location>
</feature>
<evidence type="ECO:0000313" key="3">
    <source>
        <dbReference type="Proteomes" id="UP000637769"/>
    </source>
</evidence>
<feature type="region of interest" description="Disordered" evidence="1">
    <location>
        <begin position="36"/>
        <end position="96"/>
    </location>
</feature>
<keyword evidence="3" id="KW-1185">Reference proteome</keyword>
<protein>
    <submittedName>
        <fullName evidence="2">Uncharacterized protein</fullName>
    </submittedName>
</protein>
<name>A0ABQ1LXU7_9PROT</name>
<sequence length="96" mass="10204">MTVTVGDIAKALKSPLTQEEARNVFNNALKAYQAYQNADATTGEPQAADHTGKNETQAQPSKRPTSAETVGADLLPPNDEDPEGNDKPSNSIHEGK</sequence>
<reference evidence="3" key="1">
    <citation type="journal article" date="2019" name="Int. J. Syst. Evol. Microbiol.">
        <title>The Global Catalogue of Microorganisms (GCM) 10K type strain sequencing project: providing services to taxonomists for standard genome sequencing and annotation.</title>
        <authorList>
            <consortium name="The Broad Institute Genomics Platform"/>
            <consortium name="The Broad Institute Genome Sequencing Center for Infectious Disease"/>
            <person name="Wu L."/>
            <person name="Ma J."/>
        </authorList>
    </citation>
    <scope>NUCLEOTIDE SEQUENCE [LARGE SCALE GENOMIC DNA]</scope>
    <source>
        <strain evidence="3">CCM 7132</strain>
    </source>
</reference>
<comment type="caution">
    <text evidence="2">The sequence shown here is derived from an EMBL/GenBank/DDBJ whole genome shotgun (WGS) entry which is preliminary data.</text>
</comment>
<dbReference type="EMBL" id="BMCH01000003">
    <property type="protein sequence ID" value="GGC30964.1"/>
    <property type="molecule type" value="Genomic_DNA"/>
</dbReference>
<dbReference type="Proteomes" id="UP000637769">
    <property type="component" value="Unassembled WGS sequence"/>
</dbReference>
<evidence type="ECO:0000256" key="1">
    <source>
        <dbReference type="SAM" id="MobiDB-lite"/>
    </source>
</evidence>
<organism evidence="2 3">
    <name type="scientific">Asaia siamensis</name>
    <dbReference type="NCBI Taxonomy" id="110479"/>
    <lineage>
        <taxon>Bacteria</taxon>
        <taxon>Pseudomonadati</taxon>
        <taxon>Pseudomonadota</taxon>
        <taxon>Alphaproteobacteria</taxon>
        <taxon>Acetobacterales</taxon>
        <taxon>Acetobacteraceae</taxon>
        <taxon>Asaia</taxon>
    </lineage>
</organism>
<accession>A0ABQ1LXU7</accession>
<gene>
    <name evidence="2" type="ORF">GCM10007207_15620</name>
</gene>
<feature type="compositionally biased region" description="Polar residues" evidence="1">
    <location>
        <begin position="87"/>
        <end position="96"/>
    </location>
</feature>